<gene>
    <name evidence="2" type="ORF">P3T76_009072</name>
</gene>
<keyword evidence="3" id="KW-1185">Reference proteome</keyword>
<evidence type="ECO:0000313" key="3">
    <source>
        <dbReference type="Proteomes" id="UP001259832"/>
    </source>
</evidence>
<feature type="signal peptide" evidence="1">
    <location>
        <begin position="1"/>
        <end position="27"/>
    </location>
</feature>
<feature type="chain" id="PRO_5042164689" description="Secreted protein" evidence="1">
    <location>
        <begin position="28"/>
        <end position="91"/>
    </location>
</feature>
<evidence type="ECO:0000313" key="2">
    <source>
        <dbReference type="EMBL" id="KAK1938997.1"/>
    </source>
</evidence>
<keyword evidence="1" id="KW-0732">Signal</keyword>
<proteinExistence type="predicted"/>
<protein>
    <recommendedName>
        <fullName evidence="4">Secreted protein</fullName>
    </recommendedName>
</protein>
<comment type="caution">
    <text evidence="2">The sequence shown here is derived from an EMBL/GenBank/DDBJ whole genome shotgun (WGS) entry which is preliminary data.</text>
</comment>
<sequence>MVPMVLEFLAQLLSRELLLLQTQLVYANTAEQVLVHLDVCVALQFGARSFTTGHEDAYSVDTLVATLDVLERVSESAILLGTPPAIESPDA</sequence>
<evidence type="ECO:0000256" key="1">
    <source>
        <dbReference type="SAM" id="SignalP"/>
    </source>
</evidence>
<evidence type="ECO:0008006" key="4">
    <source>
        <dbReference type="Google" id="ProtNLM"/>
    </source>
</evidence>
<name>A0AAD9GIB2_9STRA</name>
<dbReference type="Proteomes" id="UP001259832">
    <property type="component" value="Unassembled WGS sequence"/>
</dbReference>
<dbReference type="EMBL" id="JASMQC010000017">
    <property type="protein sequence ID" value="KAK1938997.1"/>
    <property type="molecule type" value="Genomic_DNA"/>
</dbReference>
<reference evidence="2" key="1">
    <citation type="submission" date="2023-08" db="EMBL/GenBank/DDBJ databases">
        <title>Reference Genome Resource for the Citrus Pathogen Phytophthora citrophthora.</title>
        <authorList>
            <person name="Moller H."/>
            <person name="Coetzee B."/>
            <person name="Rose L.J."/>
            <person name="Van Niekerk J.M."/>
        </authorList>
    </citation>
    <scope>NUCLEOTIDE SEQUENCE</scope>
    <source>
        <strain evidence="2">STE-U-9442</strain>
    </source>
</reference>
<accession>A0AAD9GIB2</accession>
<organism evidence="2 3">
    <name type="scientific">Phytophthora citrophthora</name>
    <dbReference type="NCBI Taxonomy" id="4793"/>
    <lineage>
        <taxon>Eukaryota</taxon>
        <taxon>Sar</taxon>
        <taxon>Stramenopiles</taxon>
        <taxon>Oomycota</taxon>
        <taxon>Peronosporomycetes</taxon>
        <taxon>Peronosporales</taxon>
        <taxon>Peronosporaceae</taxon>
        <taxon>Phytophthora</taxon>
    </lineage>
</organism>
<dbReference type="AlphaFoldDB" id="A0AAD9GIB2"/>